<feature type="chain" id="PRO_5005195361" evidence="2">
    <location>
        <begin position="18"/>
        <end position="229"/>
    </location>
</feature>
<evidence type="ECO:0000313" key="3">
    <source>
        <dbReference type="EMBL" id="CRL25992.1"/>
    </source>
</evidence>
<feature type="region of interest" description="Disordered" evidence="1">
    <location>
        <begin position="159"/>
        <end position="202"/>
    </location>
</feature>
<sequence>MRIQSLALLAGATTAIAAETVTLFLPGFDEQRIEGKVIGTSGSMTKYLIKCAAGVDSDECGLPADGMTVAQGSSTVSLSYGMDDITIAESCKYDATSARCGASFDEHGTTSTWNSAIAISEIPGGALMPVTITATGADSASATTGASVSASTAASTSGATLTTSASSSDNTATGTSTSTGTSTAGASSDSSSAAATSQTESGNAAMPMITGNARWAAGGVAAALAFVAL</sequence>
<reference evidence="3 4" key="1">
    <citation type="journal article" date="2014" name="Nat. Commun.">
        <title>Multiple recent horizontal transfers of a large genomic region in cheese making fungi.</title>
        <authorList>
            <person name="Cheeseman K."/>
            <person name="Ropars J."/>
            <person name="Renault P."/>
            <person name="Dupont J."/>
            <person name="Gouzy J."/>
            <person name="Branca A."/>
            <person name="Abraham A.L."/>
            <person name="Ceppi M."/>
            <person name="Conseiller E."/>
            <person name="Debuchy R."/>
            <person name="Malagnac F."/>
            <person name="Goarin A."/>
            <person name="Silar P."/>
            <person name="Lacoste S."/>
            <person name="Sallet E."/>
            <person name="Bensimon A."/>
            <person name="Giraud T."/>
            <person name="Brygoo Y."/>
        </authorList>
    </citation>
    <scope>NUCLEOTIDE SEQUENCE [LARGE SCALE GENOMIC DNA]</scope>
    <source>
        <strain evidence="4">FM 013</strain>
    </source>
</reference>
<dbReference type="STRING" id="1429867.A0A0G4PHY5"/>
<name>A0A0G4PHY5_PENC3</name>
<dbReference type="PANTHER" id="PTHR40640:SF1">
    <property type="entry name" value="ANCHORED GLYCOPROTEIN, PUTATIVE (AFU_ORTHOLOGUE AFUA_8G04860)-RELATED"/>
    <property type="match status" value="1"/>
</dbReference>
<evidence type="ECO:0000256" key="1">
    <source>
        <dbReference type="SAM" id="MobiDB-lite"/>
    </source>
</evidence>
<evidence type="ECO:0000313" key="4">
    <source>
        <dbReference type="Proteomes" id="UP000053732"/>
    </source>
</evidence>
<keyword evidence="4" id="KW-1185">Reference proteome</keyword>
<dbReference type="EMBL" id="HG793149">
    <property type="protein sequence ID" value="CRL25992.1"/>
    <property type="molecule type" value="Genomic_DNA"/>
</dbReference>
<keyword evidence="2" id="KW-0732">Signal</keyword>
<protein>
    <submittedName>
        <fullName evidence="3">Str. FM013</fullName>
    </submittedName>
</protein>
<gene>
    <name evidence="3" type="ORF">PCAMFM013_S016g000273</name>
</gene>
<organism evidence="3 4">
    <name type="scientific">Penicillium camemberti (strain FM 013)</name>
    <dbReference type="NCBI Taxonomy" id="1429867"/>
    <lineage>
        <taxon>Eukaryota</taxon>
        <taxon>Fungi</taxon>
        <taxon>Dikarya</taxon>
        <taxon>Ascomycota</taxon>
        <taxon>Pezizomycotina</taxon>
        <taxon>Eurotiomycetes</taxon>
        <taxon>Eurotiomycetidae</taxon>
        <taxon>Eurotiales</taxon>
        <taxon>Aspergillaceae</taxon>
        <taxon>Penicillium</taxon>
    </lineage>
</organism>
<evidence type="ECO:0000256" key="2">
    <source>
        <dbReference type="SAM" id="SignalP"/>
    </source>
</evidence>
<dbReference type="PANTHER" id="PTHR40640">
    <property type="entry name" value="ANCHORED GLYCOPROTEIN, PUTATIVE (AFU_ORTHOLOGUE AFUA_8G04860)-RELATED"/>
    <property type="match status" value="1"/>
</dbReference>
<feature type="compositionally biased region" description="Low complexity" evidence="1">
    <location>
        <begin position="159"/>
        <end position="197"/>
    </location>
</feature>
<feature type="signal peptide" evidence="2">
    <location>
        <begin position="1"/>
        <end position="17"/>
    </location>
</feature>
<accession>A0A0G4PHY5</accession>
<dbReference type="AlphaFoldDB" id="A0A0G4PHY5"/>
<dbReference type="Proteomes" id="UP000053732">
    <property type="component" value="Unassembled WGS sequence"/>
</dbReference>
<proteinExistence type="predicted"/>